<name>A0A1B6M3Y3_9HEMI</name>
<reference evidence="1" key="1">
    <citation type="submission" date="2015-11" db="EMBL/GenBank/DDBJ databases">
        <title>De novo transcriptome assembly of four potential Pierce s Disease insect vectors from Arizona vineyards.</title>
        <authorList>
            <person name="Tassone E.E."/>
        </authorList>
    </citation>
    <scope>NUCLEOTIDE SEQUENCE</scope>
</reference>
<dbReference type="PANTHER" id="PTHR33977:SF1">
    <property type="entry name" value="ZINC ION BINDING PROTEIN"/>
    <property type="match status" value="1"/>
</dbReference>
<sequence length="251" mass="29636">DFEVVTLMVIDDMKQGFPCAFFICSRIDSETVGSFINCVKERVGILQPSVFMSDMADLFYNGWLSVMHRVEKRLYCTWHVDRAWQNNLSKINNKQKRPEVYKKLRTLLEETDEETYLKLLPSIIQSLCKNEDTKVFGEYFNKYYGNCYTQWAYCFRKNAGIKANMHLERIHRTIKHLYLKGKTVKRLDKLIHAIMQMTQQKLFDRLTVLEKGKLTTKMKELRFRHKTSMTLNTDLIVQNNDTSWEVASSNG</sequence>
<organism evidence="1">
    <name type="scientific">Graphocephala atropunctata</name>
    <dbReference type="NCBI Taxonomy" id="36148"/>
    <lineage>
        <taxon>Eukaryota</taxon>
        <taxon>Metazoa</taxon>
        <taxon>Ecdysozoa</taxon>
        <taxon>Arthropoda</taxon>
        <taxon>Hexapoda</taxon>
        <taxon>Insecta</taxon>
        <taxon>Pterygota</taxon>
        <taxon>Neoptera</taxon>
        <taxon>Paraneoptera</taxon>
        <taxon>Hemiptera</taxon>
        <taxon>Auchenorrhyncha</taxon>
        <taxon>Membracoidea</taxon>
        <taxon>Cicadellidae</taxon>
        <taxon>Cicadellinae</taxon>
        <taxon>Cicadellini</taxon>
        <taxon>Graphocephala</taxon>
    </lineage>
</organism>
<protein>
    <submittedName>
        <fullName evidence="1">Uncharacterized protein</fullName>
    </submittedName>
</protein>
<evidence type="ECO:0000313" key="1">
    <source>
        <dbReference type="EMBL" id="JAT30649.1"/>
    </source>
</evidence>
<gene>
    <name evidence="1" type="ORF">g.48729</name>
</gene>
<dbReference type="PANTHER" id="PTHR33977">
    <property type="entry name" value="ZINC ION BINDING PROTEIN"/>
    <property type="match status" value="1"/>
</dbReference>
<dbReference type="AlphaFoldDB" id="A0A1B6M3Y3"/>
<proteinExistence type="predicted"/>
<feature type="non-terminal residue" evidence="1">
    <location>
        <position position="1"/>
    </location>
</feature>
<feature type="non-terminal residue" evidence="1">
    <location>
        <position position="251"/>
    </location>
</feature>
<dbReference type="EMBL" id="GEBQ01009328">
    <property type="protein sequence ID" value="JAT30649.1"/>
    <property type="molecule type" value="Transcribed_RNA"/>
</dbReference>
<accession>A0A1B6M3Y3</accession>